<dbReference type="PANTHER" id="PTHR42927:SF1">
    <property type="entry name" value="HELICASE SUPERFAMILY 1 AND 2 DOMAIN-CONTAINING PROTEIN"/>
    <property type="match status" value="1"/>
</dbReference>
<dbReference type="RefSeq" id="WP_092487612.1">
    <property type="nucleotide sequence ID" value="NZ_FOYM01000046.1"/>
</dbReference>
<dbReference type="InterPro" id="IPR040980">
    <property type="entry name" value="SWI2_SNF2"/>
</dbReference>
<dbReference type="Gene3D" id="3.90.1570.50">
    <property type="match status" value="1"/>
</dbReference>
<dbReference type="SMART" id="SM00487">
    <property type="entry name" value="DEXDc"/>
    <property type="match status" value="1"/>
</dbReference>
<dbReference type="OrthoDB" id="9758243at2"/>
<keyword evidence="4" id="KW-1185">Reference proteome</keyword>
<proteinExistence type="predicted"/>
<reference evidence="4" key="1">
    <citation type="submission" date="2016-10" db="EMBL/GenBank/DDBJ databases">
        <authorList>
            <person name="Varghese N."/>
            <person name="Submissions S."/>
        </authorList>
    </citation>
    <scope>NUCLEOTIDE SEQUENCE [LARGE SCALE GENOMIC DNA]</scope>
    <source>
        <strain evidence="4">DSM 3669</strain>
    </source>
</reference>
<dbReference type="InterPro" id="IPR055180">
    <property type="entry name" value="HsdR_RecA-like_helicase_dom_2"/>
</dbReference>
<dbReference type="Proteomes" id="UP000199584">
    <property type="component" value="Unassembled WGS sequence"/>
</dbReference>
<sequence length="997" mass="114896">MPIDKSEKALENVIEAHLLEEGGYAKGNPNEFDRDMALFPNDVITFIKKSQPEVWDKLIIYFGNEVEKKIIQRLVQVLNRNGMLKVLRRGFDLYDVRIKLAFFAPASGLNYEIIDKYNANILKVTRQVHYSTKNENSLDMVLSLNGLPIATVELKNQFTNQTVKDAMRQYREDRDPREPIFQFKKRALVHFAVDTDEVHMTTRLNSGKTFFLPFNKGYNRGAGNPPDPEGGFRTSYLWREVWQRDSMLDIIGRFMHLQVEEKVKDGRKITKETLIFPRYHQLDAVRKLVQDVKKNGAGKNYLIQHSAGSGKSNSIAWLAHRLSNLHDFNDQPVFNSIVVITDRIVLDRQLQDTIYQFEHAQGVVRKIDQDSHQLAHALVSGAKIIITTIQKFRFIVEEIEQQVGKKFAIIVDEAHSSQSGENANALKEVLAAKSLEEAEELQKKLDAVQDEAEKEILMKLSKRGPQSNLSFFAFTATPKSKTLEMFGEKGSDGKPVPFHLYSMRQAIEEGFILDVLKNYMTYKTYYKLAKMIEEDPTVDKKKARRAIARFVSLHPHNLAQKTEVMIEHFRRVTRHKIGGRAKAMVVTGSRLHALRYKHHFDKYIKDKGYTDIRTLVAFSGKVLEDDGQEYTEAQINGFGEKELPGKFDSDDYQVLIVADKYQTGFDQPLLHTMFVDKKLTGIQAVQTLSRLNRTHPGKTDTFVLDFVNEAEDIKKALMPYYEKTELEEPTDLNLVFDLKNKLDDFQIYLQSEVEAFCKTFFKPKSKQNKSDLGKLHKYIDPAVDRYKERPEDEQEEFKLALTSYVRLYSFISQIAPFQSAELLKLHAYGQMLLSKLPKNRDTGSIKLDNEVDMEYYRLEETSRGSISLINEEQPKLKGVTHAGTGKKAEEDQVKLSTIIDILNERYGTDFTDADKLFFDSIEEEMMQNETVVQSAQNNTKENFKYVFDEIFMSAVIDRMGQNQEIFAKLMDDQDFQSTVKGYMIDAIYNRVQQSQQG</sequence>
<feature type="domain" description="Helicase ATP-binding" evidence="2">
    <location>
        <begin position="292"/>
        <end position="496"/>
    </location>
</feature>
<dbReference type="EMBL" id="FOYM01000046">
    <property type="protein sequence ID" value="SFR17328.1"/>
    <property type="molecule type" value="Genomic_DNA"/>
</dbReference>
<dbReference type="InterPro" id="IPR014001">
    <property type="entry name" value="Helicase_ATP-bd"/>
</dbReference>
<organism evidence="3 4">
    <name type="scientific">Desulfoscipio geothermicus DSM 3669</name>
    <dbReference type="NCBI Taxonomy" id="1121426"/>
    <lineage>
        <taxon>Bacteria</taxon>
        <taxon>Bacillati</taxon>
        <taxon>Bacillota</taxon>
        <taxon>Clostridia</taxon>
        <taxon>Eubacteriales</taxon>
        <taxon>Desulfallaceae</taxon>
        <taxon>Desulfoscipio</taxon>
    </lineage>
</organism>
<dbReference type="Pfam" id="PF22679">
    <property type="entry name" value="T1R_D3-like"/>
    <property type="match status" value="1"/>
</dbReference>
<dbReference type="STRING" id="39060.SAMN05660706_1466"/>
<dbReference type="SUPFAM" id="SSF52540">
    <property type="entry name" value="P-loop containing nucleoside triphosphate hydrolases"/>
    <property type="match status" value="2"/>
</dbReference>
<dbReference type="InterPro" id="IPR007409">
    <property type="entry name" value="Restrct_endonuc_type1_HsdR_N"/>
</dbReference>
<dbReference type="AlphaFoldDB" id="A0A1I6EII9"/>
<evidence type="ECO:0000313" key="3">
    <source>
        <dbReference type="EMBL" id="SFR17328.1"/>
    </source>
</evidence>
<accession>A0A1I6EII9</accession>
<dbReference type="Pfam" id="PF18766">
    <property type="entry name" value="SWI2_SNF2"/>
    <property type="match status" value="1"/>
</dbReference>
<dbReference type="GO" id="GO:0009035">
    <property type="term" value="F:type I site-specific deoxyribonuclease activity"/>
    <property type="evidence" value="ECO:0007669"/>
    <property type="project" value="UniProtKB-EC"/>
</dbReference>
<evidence type="ECO:0000259" key="2">
    <source>
        <dbReference type="PROSITE" id="PS51192"/>
    </source>
</evidence>
<dbReference type="PANTHER" id="PTHR42927">
    <property type="entry name" value="HELICASE SUPERFAMILY 1 AND 2 DOMAIN-CONTAINING PROTEIN"/>
    <property type="match status" value="1"/>
</dbReference>
<dbReference type="InterPro" id="IPR027417">
    <property type="entry name" value="P-loop_NTPase"/>
</dbReference>
<name>A0A1I6EII9_9FIRM</name>
<dbReference type="GO" id="GO:0005524">
    <property type="term" value="F:ATP binding"/>
    <property type="evidence" value="ECO:0007669"/>
    <property type="project" value="UniProtKB-KW"/>
</dbReference>
<dbReference type="Pfam" id="PF04313">
    <property type="entry name" value="HSDR_N"/>
    <property type="match status" value="1"/>
</dbReference>
<dbReference type="PROSITE" id="PS51192">
    <property type="entry name" value="HELICASE_ATP_BIND_1"/>
    <property type="match status" value="1"/>
</dbReference>
<dbReference type="Gene3D" id="3.40.50.300">
    <property type="entry name" value="P-loop containing nucleotide triphosphate hydrolases"/>
    <property type="match status" value="2"/>
</dbReference>
<gene>
    <name evidence="3" type="ORF">SAMN05660706_1466</name>
</gene>
<feature type="coiled-coil region" evidence="1">
    <location>
        <begin position="431"/>
        <end position="458"/>
    </location>
</feature>
<dbReference type="GO" id="GO:0009307">
    <property type="term" value="P:DNA restriction-modification system"/>
    <property type="evidence" value="ECO:0007669"/>
    <property type="project" value="UniProtKB-KW"/>
</dbReference>
<dbReference type="GO" id="GO:0003677">
    <property type="term" value="F:DNA binding"/>
    <property type="evidence" value="ECO:0007669"/>
    <property type="project" value="UniProtKB-KW"/>
</dbReference>
<evidence type="ECO:0000256" key="1">
    <source>
        <dbReference type="SAM" id="Coils"/>
    </source>
</evidence>
<protein>
    <submittedName>
        <fullName evidence="3">Type I restriction enzyme, R subunit</fullName>
    </submittedName>
</protein>
<keyword evidence="1" id="KW-0175">Coiled coil</keyword>
<evidence type="ECO:0000313" key="4">
    <source>
        <dbReference type="Proteomes" id="UP000199584"/>
    </source>
</evidence>